<organism evidence="4 5">
    <name type="scientific">Undibacterium squillarum</name>
    <dbReference type="NCBI Taxonomy" id="1131567"/>
    <lineage>
        <taxon>Bacteria</taxon>
        <taxon>Pseudomonadati</taxon>
        <taxon>Pseudomonadota</taxon>
        <taxon>Betaproteobacteria</taxon>
        <taxon>Burkholderiales</taxon>
        <taxon>Oxalobacteraceae</taxon>
        <taxon>Undibacterium</taxon>
    </lineage>
</organism>
<gene>
    <name evidence="4" type="ORF">GCM10010946_11170</name>
</gene>
<feature type="transmembrane region" description="Helical" evidence="2">
    <location>
        <begin position="184"/>
        <end position="205"/>
    </location>
</feature>
<feature type="transmembrane region" description="Helical" evidence="2">
    <location>
        <begin position="160"/>
        <end position="177"/>
    </location>
</feature>
<evidence type="ECO:0000313" key="4">
    <source>
        <dbReference type="EMBL" id="GGX35482.1"/>
    </source>
</evidence>
<feature type="transmembrane region" description="Helical" evidence="2">
    <location>
        <begin position="495"/>
        <end position="513"/>
    </location>
</feature>
<feature type="transmembrane region" description="Helical" evidence="2">
    <location>
        <begin position="12"/>
        <end position="31"/>
    </location>
</feature>
<dbReference type="Proteomes" id="UP000653343">
    <property type="component" value="Unassembled WGS sequence"/>
</dbReference>
<accession>A0ABQ2XUW6</accession>
<feature type="transmembrane region" description="Helical" evidence="2">
    <location>
        <begin position="388"/>
        <end position="409"/>
    </location>
</feature>
<feature type="domain" description="DUF418" evidence="3">
    <location>
        <begin position="371"/>
        <end position="531"/>
    </location>
</feature>
<keyword evidence="2" id="KW-0472">Membrane</keyword>
<feature type="transmembrane region" description="Helical" evidence="2">
    <location>
        <begin position="69"/>
        <end position="87"/>
    </location>
</feature>
<feature type="transmembrane region" description="Helical" evidence="2">
    <location>
        <begin position="241"/>
        <end position="261"/>
    </location>
</feature>
<protein>
    <recommendedName>
        <fullName evidence="3">DUF418 domain-containing protein</fullName>
    </recommendedName>
</protein>
<reference evidence="5" key="1">
    <citation type="journal article" date="2019" name="Int. J. Syst. Evol. Microbiol.">
        <title>The Global Catalogue of Microorganisms (GCM) 10K type strain sequencing project: providing services to taxonomists for standard genome sequencing and annotation.</title>
        <authorList>
            <consortium name="The Broad Institute Genomics Platform"/>
            <consortium name="The Broad Institute Genome Sequencing Center for Infectious Disease"/>
            <person name="Wu L."/>
            <person name="Ma J."/>
        </authorList>
    </citation>
    <scope>NUCLEOTIDE SEQUENCE [LARGE SCALE GENOMIC DNA]</scope>
    <source>
        <strain evidence="5">KCTC 23917</strain>
    </source>
</reference>
<evidence type="ECO:0000256" key="1">
    <source>
        <dbReference type="SAM" id="MobiDB-lite"/>
    </source>
</evidence>
<evidence type="ECO:0000259" key="3">
    <source>
        <dbReference type="Pfam" id="PF04235"/>
    </source>
</evidence>
<evidence type="ECO:0000313" key="5">
    <source>
        <dbReference type="Proteomes" id="UP000653343"/>
    </source>
</evidence>
<comment type="caution">
    <text evidence="4">The sequence shown here is derived from an EMBL/GenBank/DDBJ whole genome shotgun (WGS) entry which is preliminary data.</text>
</comment>
<keyword evidence="5" id="KW-1185">Reference proteome</keyword>
<dbReference type="RefSeq" id="WP_189356065.1">
    <property type="nucleotide sequence ID" value="NZ_BMYU01000002.1"/>
</dbReference>
<feature type="transmembrane region" description="Helical" evidence="2">
    <location>
        <begin position="354"/>
        <end position="376"/>
    </location>
</feature>
<feature type="transmembrane region" description="Helical" evidence="2">
    <location>
        <begin position="429"/>
        <end position="447"/>
    </location>
</feature>
<sequence length="542" mass="60602">MAPIAGNERIEVLDVIRGFALIGIFLMNIEFFNRSTSEIGEGIPHGLTGLNWLAAFCIEYFVTGKFWTMFSVLFGMGFAVMLTRAQARGSEFLKPYARRVAVLAVFGTLHNILLWSCDILLSYAATASMLLLILFAPVRVYVLGTGLFGALAFIPATENFYSIAAVFAMAGWIALYLRNDRGIVHGFYAVIASLSLLFAAGMAVFSEKKDVALIAFLIAVFGFVLSYTLKRFHRTPEQRPLAAGVIYYLGIFLIAVAGYTYKYVTFHSEKNTVVQVKRDSQSDQKVAIPVTTVQQAEDRQVQNTLPKKEQKNIEASDGKSGESGEEKQLNQKNSYVDLVKLRARDLAESYDGRIFAALTAIAMFLIGYGVMRLGIMENAGAYIPQFKKLAWAGISIGWSINLASAYFATEHFPGKNDEAFDLASSMHDLSDLPACLGYLSLLVCLMHTRCAKYLLQLAPYGRMALTNYLGQSLIASTVFYGYGLGWYGMERAKQVVFVFAVVLLQIAFSHWWLARFRYGPMEWVWRAITYWTLPENRITRTR</sequence>
<dbReference type="InterPro" id="IPR007349">
    <property type="entry name" value="DUF418"/>
</dbReference>
<proteinExistence type="predicted"/>
<feature type="transmembrane region" description="Helical" evidence="2">
    <location>
        <begin position="99"/>
        <end position="117"/>
    </location>
</feature>
<feature type="transmembrane region" description="Helical" evidence="2">
    <location>
        <begin position="211"/>
        <end position="229"/>
    </location>
</feature>
<feature type="transmembrane region" description="Helical" evidence="2">
    <location>
        <begin position="129"/>
        <end position="154"/>
    </location>
</feature>
<evidence type="ECO:0000256" key="2">
    <source>
        <dbReference type="SAM" id="Phobius"/>
    </source>
</evidence>
<dbReference type="PANTHER" id="PTHR30590">
    <property type="entry name" value="INNER MEMBRANE PROTEIN"/>
    <property type="match status" value="1"/>
</dbReference>
<keyword evidence="2" id="KW-1133">Transmembrane helix</keyword>
<dbReference type="PANTHER" id="PTHR30590:SF2">
    <property type="entry name" value="INNER MEMBRANE PROTEIN"/>
    <property type="match status" value="1"/>
</dbReference>
<feature type="region of interest" description="Disordered" evidence="1">
    <location>
        <begin position="297"/>
        <end position="329"/>
    </location>
</feature>
<name>A0ABQ2XUW6_9BURK</name>
<dbReference type="InterPro" id="IPR052529">
    <property type="entry name" value="Bact_Transport_Assoc"/>
</dbReference>
<dbReference type="EMBL" id="BMYU01000002">
    <property type="protein sequence ID" value="GGX35482.1"/>
    <property type="molecule type" value="Genomic_DNA"/>
</dbReference>
<dbReference type="Pfam" id="PF04235">
    <property type="entry name" value="DUF418"/>
    <property type="match status" value="1"/>
</dbReference>
<feature type="transmembrane region" description="Helical" evidence="2">
    <location>
        <begin position="468"/>
        <end position="489"/>
    </location>
</feature>
<keyword evidence="2" id="KW-0812">Transmembrane</keyword>